<proteinExistence type="predicted"/>
<evidence type="ECO:0000313" key="2">
    <source>
        <dbReference type="Proteomes" id="UP000512286"/>
    </source>
</evidence>
<evidence type="ECO:0008006" key="3">
    <source>
        <dbReference type="Google" id="ProtNLM"/>
    </source>
</evidence>
<name>A0A7D6ZXC8_9CLOT</name>
<sequence>MPSYRPGTVTITTTNNGSITAAATASLDAWNRTLALGLIEDSAGNPQTNVAVRVVRLASATGASTTLGVTFTDTLGEYGVSLPILTGTQVYRFDAYSPLS</sequence>
<accession>A0A7D6ZXC8</accession>
<reference evidence="1 2" key="1">
    <citation type="submission" date="2020-07" db="EMBL/GenBank/DDBJ databases">
        <title>Electron transfer.</title>
        <authorList>
            <person name="Huang L."/>
            <person name="Liu X."/>
            <person name="Zhou S."/>
        </authorList>
    </citation>
    <scope>NUCLEOTIDE SEQUENCE [LARGE SCALE GENOMIC DNA]</scope>
    <source>
        <strain evidence="1 2">Lx1</strain>
    </source>
</reference>
<dbReference type="EMBL" id="CP059378">
    <property type="protein sequence ID" value="QLY79754.1"/>
    <property type="molecule type" value="Genomic_DNA"/>
</dbReference>
<dbReference type="KEGG" id="cint:HZF06_22495"/>
<organism evidence="1 2">
    <name type="scientific">Clostridium intestinale</name>
    <dbReference type="NCBI Taxonomy" id="36845"/>
    <lineage>
        <taxon>Bacteria</taxon>
        <taxon>Bacillati</taxon>
        <taxon>Bacillota</taxon>
        <taxon>Clostridia</taxon>
        <taxon>Eubacteriales</taxon>
        <taxon>Clostridiaceae</taxon>
        <taxon>Clostridium</taxon>
    </lineage>
</organism>
<dbReference type="RefSeq" id="WP_021804277.1">
    <property type="nucleotide sequence ID" value="NZ_CP059378.1"/>
</dbReference>
<gene>
    <name evidence="1" type="ORF">HZF06_22495</name>
</gene>
<protein>
    <recommendedName>
        <fullName evidence="3">Carboxypeptidase regulatory-like domain-containing protein</fullName>
    </recommendedName>
</protein>
<evidence type="ECO:0000313" key="1">
    <source>
        <dbReference type="EMBL" id="QLY79754.1"/>
    </source>
</evidence>
<dbReference type="AlphaFoldDB" id="A0A7D6ZXC8"/>
<dbReference type="Proteomes" id="UP000512286">
    <property type="component" value="Chromosome"/>
</dbReference>